<dbReference type="RefSeq" id="WP_338551164.1">
    <property type="nucleotide sequence ID" value="NZ_CP146069.1"/>
</dbReference>
<feature type="transmembrane region" description="Helical" evidence="1">
    <location>
        <begin position="51"/>
        <end position="71"/>
    </location>
</feature>
<protein>
    <submittedName>
        <fullName evidence="2">DUF1294 domain-containing protein</fullName>
    </submittedName>
</protein>
<dbReference type="EMBL" id="CP146069">
    <property type="protein sequence ID" value="WWR45870.1"/>
    <property type="molecule type" value="Genomic_DNA"/>
</dbReference>
<proteinExistence type="predicted"/>
<gene>
    <name evidence="2" type="ORF">RZ517_13925</name>
</gene>
<evidence type="ECO:0000256" key="1">
    <source>
        <dbReference type="SAM" id="Phobius"/>
    </source>
</evidence>
<reference evidence="2 3" key="1">
    <citation type="submission" date="2023-10" db="EMBL/GenBank/DDBJ databases">
        <title>Roseovarius strain S88 nov., isolated from a marine algae.</title>
        <authorList>
            <person name="Lee M.W."/>
            <person name="Lee J.K."/>
            <person name="Kim J.M."/>
            <person name="Choi D.G."/>
            <person name="Baek J.H."/>
            <person name="Bayburt H."/>
            <person name="Jung J.J."/>
            <person name="Han D.M."/>
            <person name="Jeon C.O."/>
        </authorList>
    </citation>
    <scope>NUCLEOTIDE SEQUENCE [LARGE SCALE GENOMIC DNA]</scope>
    <source>
        <strain evidence="2 3">S88</strain>
    </source>
</reference>
<evidence type="ECO:0000313" key="3">
    <source>
        <dbReference type="Proteomes" id="UP001364156"/>
    </source>
</evidence>
<organism evidence="2 3">
    <name type="scientific">Roseovarius phycicola</name>
    <dbReference type="NCBI Taxonomy" id="3080976"/>
    <lineage>
        <taxon>Bacteria</taxon>
        <taxon>Pseudomonadati</taxon>
        <taxon>Pseudomonadota</taxon>
        <taxon>Alphaproteobacteria</taxon>
        <taxon>Rhodobacterales</taxon>
        <taxon>Roseobacteraceae</taxon>
        <taxon>Roseovarius</taxon>
    </lineage>
</organism>
<dbReference type="Proteomes" id="UP001364156">
    <property type="component" value="Chromosome"/>
</dbReference>
<keyword evidence="1" id="KW-0812">Transmembrane</keyword>
<evidence type="ECO:0000313" key="2">
    <source>
        <dbReference type="EMBL" id="WWR45870.1"/>
    </source>
</evidence>
<keyword evidence="1" id="KW-0472">Membrane</keyword>
<sequence length="84" mass="9643">MAWDKRCAQRHSWRVSENTLLTWAFLGGALGGKYAQWVCRHKTSKEPFRSSLNALVCWNTILYLVAIVPPLRERALFVLGNLLL</sequence>
<name>A0ABZ2HKN9_9RHOB</name>
<dbReference type="Pfam" id="PF06961">
    <property type="entry name" value="DUF1294"/>
    <property type="match status" value="1"/>
</dbReference>
<keyword evidence="1" id="KW-1133">Transmembrane helix</keyword>
<dbReference type="InterPro" id="IPR010718">
    <property type="entry name" value="DUF1294"/>
</dbReference>
<accession>A0ABZ2HKN9</accession>
<keyword evidence="3" id="KW-1185">Reference proteome</keyword>